<evidence type="ECO:0000313" key="3">
    <source>
        <dbReference type="Proteomes" id="UP000000707"/>
    </source>
</evidence>
<feature type="compositionally biased region" description="Low complexity" evidence="1">
    <location>
        <begin position="68"/>
        <end position="83"/>
    </location>
</feature>
<feature type="region of interest" description="Disordered" evidence="1">
    <location>
        <begin position="22"/>
        <end position="42"/>
    </location>
</feature>
<evidence type="ECO:0000256" key="1">
    <source>
        <dbReference type="SAM" id="MobiDB-lite"/>
    </source>
</evidence>
<protein>
    <submittedName>
        <fullName evidence="2">Uncharacterized protein</fullName>
    </submittedName>
</protein>
<sequence>MAHPDASIKSIYSGKVNFSSSYDADPPEFDSDSQLDDSLSRLSNESLSSRNLKIFNVNSDISQNDLFNDSSSDGESNGDGNLSVPSPSLSRNSTTSCLSTTATKDGIEGRKFHRKGPKAYSNHIISSMIKTTTVKSVRVSSADRVPSEKTLNGNTDVKGSKVTSIHIDTSPQQSPAGGRGSPTPMAQGAYSYSEVSFKTTDAEFEGFGGHEQPALPPFYKQPDMSLWSKIDMLNPDT</sequence>
<dbReference type="EMBL" id="GL996521">
    <property type="protein sequence ID" value="EGV64398.1"/>
    <property type="molecule type" value="Genomic_DNA"/>
</dbReference>
<dbReference type="OrthoDB" id="3981113at2759"/>
<feature type="compositionally biased region" description="Polar residues" evidence="1">
    <location>
        <begin position="84"/>
        <end position="103"/>
    </location>
</feature>
<dbReference type="RefSeq" id="XP_006686712.1">
    <property type="nucleotide sequence ID" value="XM_006686649.1"/>
</dbReference>
<reference evidence="2 3" key="1">
    <citation type="journal article" date="2011" name="Proc. Natl. Acad. Sci. U.S.A.">
        <title>Comparative genomics of xylose-fermenting fungi for enhanced biofuel production.</title>
        <authorList>
            <person name="Wohlbach D.J."/>
            <person name="Kuo A."/>
            <person name="Sato T.K."/>
            <person name="Potts K.M."/>
            <person name="Salamov A.A."/>
            <person name="LaButti K.M."/>
            <person name="Sun H."/>
            <person name="Clum A."/>
            <person name="Pangilinan J.L."/>
            <person name="Lindquist E.A."/>
            <person name="Lucas S."/>
            <person name="Lapidus A."/>
            <person name="Jin M."/>
            <person name="Gunawan C."/>
            <person name="Balan V."/>
            <person name="Dale B.E."/>
            <person name="Jeffries T.W."/>
            <person name="Zinkel R."/>
            <person name="Barry K.W."/>
            <person name="Grigoriev I.V."/>
            <person name="Gasch A.P."/>
        </authorList>
    </citation>
    <scope>NUCLEOTIDE SEQUENCE [LARGE SCALE GENOMIC DNA]</scope>
    <source>
        <strain evidence="2">ATCC 10573</strain>
        <strain evidence="3">ATCC 10573 / BCRC 21748 / CBS 615 / JCM 9827 / NBRC 10315 / NRRL Y-1498 / VKM Y-70</strain>
    </source>
</reference>
<dbReference type="EMBL" id="GL996521">
    <property type="protein sequence ID" value="EGV64397.1"/>
    <property type="molecule type" value="Genomic_DNA"/>
</dbReference>
<name>G3B3H8_CANTC</name>
<keyword evidence="3" id="KW-1185">Reference proteome</keyword>
<accession>G3B3H8</accession>
<dbReference type="KEGG" id="cten:18247316"/>
<dbReference type="HOGENOM" id="CLU_1012348_0_0_1"/>
<feature type="region of interest" description="Disordered" evidence="1">
    <location>
        <begin position="62"/>
        <end position="115"/>
    </location>
</feature>
<dbReference type="eggNOG" id="ENOG502S3TQ">
    <property type="taxonomic scope" value="Eukaryota"/>
</dbReference>
<dbReference type="AlphaFoldDB" id="G3B3H8"/>
<organism evidence="3">
    <name type="scientific">Candida tenuis (strain ATCC 10573 / BCRC 21748 / CBS 615 / JCM 9827 / NBRC 10315 / NRRL Y-1498 / VKM Y-70)</name>
    <name type="common">Yeast</name>
    <name type="synonym">Yamadazyma tenuis</name>
    <dbReference type="NCBI Taxonomy" id="590646"/>
    <lineage>
        <taxon>Eukaryota</taxon>
        <taxon>Fungi</taxon>
        <taxon>Dikarya</taxon>
        <taxon>Ascomycota</taxon>
        <taxon>Saccharomycotina</taxon>
        <taxon>Pichiomycetes</taxon>
        <taxon>Debaryomycetaceae</taxon>
        <taxon>Yamadazyma</taxon>
    </lineage>
</organism>
<dbReference type="Proteomes" id="UP000000707">
    <property type="component" value="Unassembled WGS sequence"/>
</dbReference>
<gene>
    <name evidence="2" type="ORF">CANTEDRAFT_114214</name>
</gene>
<feature type="compositionally biased region" description="Acidic residues" evidence="1">
    <location>
        <begin position="25"/>
        <end position="35"/>
    </location>
</feature>
<dbReference type="GeneID" id="18247316"/>
<proteinExistence type="predicted"/>
<evidence type="ECO:0000313" key="2">
    <source>
        <dbReference type="EMBL" id="EGV64398.1"/>
    </source>
</evidence>